<evidence type="ECO:0000313" key="1">
    <source>
        <dbReference type="EMBL" id="CBY30918.1"/>
    </source>
</evidence>
<proteinExistence type="predicted"/>
<organism evidence="1">
    <name type="scientific">Oikopleura dioica</name>
    <name type="common">Tunicate</name>
    <dbReference type="NCBI Taxonomy" id="34765"/>
    <lineage>
        <taxon>Eukaryota</taxon>
        <taxon>Metazoa</taxon>
        <taxon>Chordata</taxon>
        <taxon>Tunicata</taxon>
        <taxon>Appendicularia</taxon>
        <taxon>Copelata</taxon>
        <taxon>Oikopleuridae</taxon>
        <taxon>Oikopleura</taxon>
    </lineage>
</organism>
<protein>
    <submittedName>
        <fullName evidence="1">Uncharacterized protein</fullName>
    </submittedName>
</protein>
<dbReference type="Proteomes" id="UP000011014">
    <property type="component" value="Unassembled WGS sequence"/>
</dbReference>
<name>E4Y5L8_OIKDI</name>
<gene>
    <name evidence="1" type="ORF">GSOID_T00018865001</name>
</gene>
<dbReference type="AlphaFoldDB" id="E4Y5L8"/>
<accession>E4Y5L8</accession>
<sequence length="83" mass="9635">MFIFSLWIALVASDQTSINRALNHANHHRAANFNRVRFGGEAFAGMKLRNVRQKPNYGNKARKVGRKFIRNRMQGSFRRNLFG</sequence>
<reference evidence="1" key="1">
    <citation type="journal article" date="2010" name="Science">
        <title>Plasticity of animal genome architecture unmasked by rapid evolution of a pelagic tunicate.</title>
        <authorList>
            <person name="Denoeud F."/>
            <person name="Henriet S."/>
            <person name="Mungpakdee S."/>
            <person name="Aury J.M."/>
            <person name="Da Silva C."/>
            <person name="Brinkmann H."/>
            <person name="Mikhaleva J."/>
            <person name="Olsen L.C."/>
            <person name="Jubin C."/>
            <person name="Canestro C."/>
            <person name="Bouquet J.M."/>
            <person name="Danks G."/>
            <person name="Poulain J."/>
            <person name="Campsteijn C."/>
            <person name="Adamski M."/>
            <person name="Cross I."/>
            <person name="Yadetie F."/>
            <person name="Muffato M."/>
            <person name="Louis A."/>
            <person name="Butcher S."/>
            <person name="Tsagkogeorga G."/>
            <person name="Konrad A."/>
            <person name="Singh S."/>
            <person name="Jensen M.F."/>
            <person name="Cong E.H."/>
            <person name="Eikeseth-Otteraa H."/>
            <person name="Noel B."/>
            <person name="Anthouard V."/>
            <person name="Porcel B.M."/>
            <person name="Kachouri-Lafond R."/>
            <person name="Nishino A."/>
            <person name="Ugolini M."/>
            <person name="Chourrout P."/>
            <person name="Nishida H."/>
            <person name="Aasland R."/>
            <person name="Huzurbazar S."/>
            <person name="Westhof E."/>
            <person name="Delsuc F."/>
            <person name="Lehrach H."/>
            <person name="Reinhardt R."/>
            <person name="Weissenbach J."/>
            <person name="Roy S.W."/>
            <person name="Artiguenave F."/>
            <person name="Postlethwait J.H."/>
            <person name="Manak J.R."/>
            <person name="Thompson E.M."/>
            <person name="Jaillon O."/>
            <person name="Du Pasquier L."/>
            <person name="Boudinot P."/>
            <person name="Liberles D.A."/>
            <person name="Volff J.N."/>
            <person name="Philippe H."/>
            <person name="Lenhard B."/>
            <person name="Roest Crollius H."/>
            <person name="Wincker P."/>
            <person name="Chourrout D."/>
        </authorList>
    </citation>
    <scope>NUCLEOTIDE SEQUENCE [LARGE SCALE GENOMIC DNA]</scope>
</reference>
<dbReference type="EMBL" id="FN654287">
    <property type="protein sequence ID" value="CBY30918.1"/>
    <property type="molecule type" value="Genomic_DNA"/>
</dbReference>